<keyword evidence="2" id="KW-0812">Transmembrane</keyword>
<organism evidence="3 4">
    <name type="scientific">Chitinimonas taiwanensis DSM 18899</name>
    <dbReference type="NCBI Taxonomy" id="1121279"/>
    <lineage>
        <taxon>Bacteria</taxon>
        <taxon>Pseudomonadati</taxon>
        <taxon>Pseudomonadota</taxon>
        <taxon>Betaproteobacteria</taxon>
        <taxon>Neisseriales</taxon>
        <taxon>Chitinibacteraceae</taxon>
        <taxon>Chitinimonas</taxon>
    </lineage>
</organism>
<proteinExistence type="predicted"/>
<dbReference type="STRING" id="1121279.SAMN02745887_01977"/>
<keyword evidence="2" id="KW-0472">Membrane</keyword>
<keyword evidence="4" id="KW-1185">Reference proteome</keyword>
<dbReference type="AlphaFoldDB" id="A0A1K2HIF7"/>
<reference evidence="3 4" key="1">
    <citation type="submission" date="2016-11" db="EMBL/GenBank/DDBJ databases">
        <authorList>
            <person name="Jaros S."/>
            <person name="Januszkiewicz K."/>
            <person name="Wedrychowicz H."/>
        </authorList>
    </citation>
    <scope>NUCLEOTIDE SEQUENCE [LARGE SCALE GENOMIC DNA]</scope>
    <source>
        <strain evidence="3 4">DSM 18899</strain>
    </source>
</reference>
<gene>
    <name evidence="3" type="ORF">SAMN02745887_01977</name>
</gene>
<evidence type="ECO:0000313" key="4">
    <source>
        <dbReference type="Proteomes" id="UP000186513"/>
    </source>
</evidence>
<evidence type="ECO:0000313" key="3">
    <source>
        <dbReference type="EMBL" id="SFZ76485.1"/>
    </source>
</evidence>
<protein>
    <submittedName>
        <fullName evidence="3">Uncharacterized protein</fullName>
    </submittedName>
</protein>
<keyword evidence="2" id="KW-1133">Transmembrane helix</keyword>
<feature type="region of interest" description="Disordered" evidence="1">
    <location>
        <begin position="264"/>
        <end position="288"/>
    </location>
</feature>
<dbReference type="Proteomes" id="UP000186513">
    <property type="component" value="Unassembled WGS sequence"/>
</dbReference>
<accession>A0A1K2HIF7</accession>
<evidence type="ECO:0000256" key="2">
    <source>
        <dbReference type="SAM" id="Phobius"/>
    </source>
</evidence>
<sequence>MHVMEDTQPNYLTEFITSPRNVWVMLAGAASAWVLYSYHGLLGAAFPLLAMVGVELIACLFVPDMPRFRRWADHERAKRAHEKQGKRLLSEIQSRCAGVEQLREYLVQHRALVRQVDSLSEHARGRIDMLDLEDRDRIADVPNEFLRLHLSLMVMEERARSLDLRDVQRKLAQINSQISRPQDGMDLPQLERARDEYEALLARHQRMLSKRTAIEAAILALPDQLAEVYQIIMGEGTQGDGARLSGAIANLRQRQDIESEIAEDLADELPLAPPREQAARRARTRSAN</sequence>
<evidence type="ECO:0000256" key="1">
    <source>
        <dbReference type="SAM" id="MobiDB-lite"/>
    </source>
</evidence>
<feature type="transmembrane region" description="Helical" evidence="2">
    <location>
        <begin position="44"/>
        <end position="62"/>
    </location>
</feature>
<name>A0A1K2HIF7_9NEIS</name>
<dbReference type="EMBL" id="FPKR01000007">
    <property type="protein sequence ID" value="SFZ76485.1"/>
    <property type="molecule type" value="Genomic_DNA"/>
</dbReference>